<reference evidence="2 3" key="1">
    <citation type="submission" date="2021-06" db="EMBL/GenBank/DDBJ databases">
        <authorList>
            <person name="Kallberg Y."/>
            <person name="Tangrot J."/>
            <person name="Rosling A."/>
        </authorList>
    </citation>
    <scope>NUCLEOTIDE SEQUENCE [LARGE SCALE GENOMIC DNA]</scope>
    <source>
        <strain evidence="2 3">120-4 pot B 10/14</strain>
    </source>
</reference>
<name>A0ABN7XAD1_GIGMA</name>
<accession>A0ABN7XAD1</accession>
<dbReference type="CDD" id="cd00590">
    <property type="entry name" value="RRM_SF"/>
    <property type="match status" value="1"/>
</dbReference>
<comment type="caution">
    <text evidence="2">The sequence shown here is derived from an EMBL/GenBank/DDBJ whole genome shotgun (WGS) entry which is preliminary data.</text>
</comment>
<evidence type="ECO:0000256" key="1">
    <source>
        <dbReference type="SAM" id="MobiDB-lite"/>
    </source>
</evidence>
<evidence type="ECO:0000313" key="2">
    <source>
        <dbReference type="EMBL" id="CAG8850887.1"/>
    </source>
</evidence>
<organism evidence="2 3">
    <name type="scientific">Gigaspora margarita</name>
    <dbReference type="NCBI Taxonomy" id="4874"/>
    <lineage>
        <taxon>Eukaryota</taxon>
        <taxon>Fungi</taxon>
        <taxon>Fungi incertae sedis</taxon>
        <taxon>Mucoromycota</taxon>
        <taxon>Glomeromycotina</taxon>
        <taxon>Glomeromycetes</taxon>
        <taxon>Diversisporales</taxon>
        <taxon>Gigasporaceae</taxon>
        <taxon>Gigaspora</taxon>
    </lineage>
</organism>
<dbReference type="EMBL" id="CAJVQB010103267">
    <property type="protein sequence ID" value="CAG8850887.1"/>
    <property type="molecule type" value="Genomic_DNA"/>
</dbReference>
<feature type="region of interest" description="Disordered" evidence="1">
    <location>
        <begin position="86"/>
        <end position="153"/>
    </location>
</feature>
<gene>
    <name evidence="2" type="ORF">GMARGA_LOCUS40446</name>
</gene>
<proteinExistence type="predicted"/>
<feature type="non-terminal residue" evidence="2">
    <location>
        <position position="1"/>
    </location>
</feature>
<protein>
    <submittedName>
        <fullName evidence="2">20840_t:CDS:1</fullName>
    </submittedName>
</protein>
<feature type="compositionally biased region" description="Basic and acidic residues" evidence="1">
    <location>
        <begin position="99"/>
        <end position="129"/>
    </location>
</feature>
<keyword evidence="3" id="KW-1185">Reference proteome</keyword>
<sequence length="153" mass="18486">NLTKHPKTALESSLLRQLKYYKTKSVFIPNNKNRNPRSLVFIYFAESQDLNKAISQSIYYYNTRLHWKLEGSLLCTHKEKSIAREEYNPNKENLPEIEPSIKTEHSNTRERIYRKQQEREHKDSLRYEQYRFTTRKKTTRGNTGKTKQFRRKA</sequence>
<feature type="non-terminal residue" evidence="2">
    <location>
        <position position="153"/>
    </location>
</feature>
<dbReference type="Proteomes" id="UP000789901">
    <property type="component" value="Unassembled WGS sequence"/>
</dbReference>
<evidence type="ECO:0000313" key="3">
    <source>
        <dbReference type="Proteomes" id="UP000789901"/>
    </source>
</evidence>